<proteinExistence type="inferred from homology"/>
<comment type="caution">
    <text evidence="10">The sequence shown here is derived from an EMBL/GenBank/DDBJ whole genome shotgun (WGS) entry which is preliminary data.</text>
</comment>
<evidence type="ECO:0000256" key="3">
    <source>
        <dbReference type="ARBA" id="ARBA00022618"/>
    </source>
</evidence>
<organism evidence="10 11">
    <name type="scientific">Salinisphaera aquimarina</name>
    <dbReference type="NCBI Taxonomy" id="2094031"/>
    <lineage>
        <taxon>Bacteria</taxon>
        <taxon>Pseudomonadati</taxon>
        <taxon>Pseudomonadota</taxon>
        <taxon>Gammaproteobacteria</taxon>
        <taxon>Salinisphaerales</taxon>
        <taxon>Salinisphaeraceae</taxon>
        <taxon>Salinisphaera</taxon>
    </lineage>
</organism>
<gene>
    <name evidence="8 10" type="primary">ftsL</name>
    <name evidence="10" type="ORF">ACFOSU_00780</name>
</gene>
<evidence type="ECO:0000256" key="8">
    <source>
        <dbReference type="HAMAP-Rule" id="MF_00910"/>
    </source>
</evidence>
<name>A0ABV7EM37_9GAMM</name>
<keyword evidence="4 8" id="KW-0812">Transmembrane</keyword>
<keyword evidence="2 8" id="KW-1003">Cell membrane</keyword>
<evidence type="ECO:0000313" key="10">
    <source>
        <dbReference type="EMBL" id="MFC3102420.1"/>
    </source>
</evidence>
<evidence type="ECO:0000256" key="5">
    <source>
        <dbReference type="ARBA" id="ARBA00022989"/>
    </source>
</evidence>
<keyword evidence="6 8" id="KW-0472">Membrane</keyword>
<dbReference type="RefSeq" id="WP_380685462.1">
    <property type="nucleotide sequence ID" value="NZ_JBHRSS010000001.1"/>
</dbReference>
<comment type="function">
    <text evidence="8">Essential cell division protein. May link together the upstream cell division proteins, which are predominantly cytoplasmic, with the downstream cell division proteins, which are predominantly periplasmic.</text>
</comment>
<evidence type="ECO:0000256" key="7">
    <source>
        <dbReference type="ARBA" id="ARBA00023306"/>
    </source>
</evidence>
<keyword evidence="5 8" id="KW-1133">Transmembrane helix</keyword>
<accession>A0ABV7EM37</accession>
<dbReference type="HAMAP" id="MF_00910">
    <property type="entry name" value="FtsL"/>
    <property type="match status" value="1"/>
</dbReference>
<reference evidence="11" key="1">
    <citation type="journal article" date="2019" name="Int. J. Syst. Evol. Microbiol.">
        <title>The Global Catalogue of Microorganisms (GCM) 10K type strain sequencing project: providing services to taxonomists for standard genome sequencing and annotation.</title>
        <authorList>
            <consortium name="The Broad Institute Genomics Platform"/>
            <consortium name="The Broad Institute Genome Sequencing Center for Infectious Disease"/>
            <person name="Wu L."/>
            <person name="Ma J."/>
        </authorList>
    </citation>
    <scope>NUCLEOTIDE SEQUENCE [LARGE SCALE GENOMIC DNA]</scope>
    <source>
        <strain evidence="11">KCTC 52640</strain>
    </source>
</reference>
<dbReference type="PANTHER" id="PTHR37479:SF1">
    <property type="entry name" value="CELL DIVISION PROTEIN FTSL"/>
    <property type="match status" value="1"/>
</dbReference>
<dbReference type="Proteomes" id="UP001595462">
    <property type="component" value="Unassembled WGS sequence"/>
</dbReference>
<evidence type="ECO:0000256" key="4">
    <source>
        <dbReference type="ARBA" id="ARBA00022692"/>
    </source>
</evidence>
<keyword evidence="3 8" id="KW-0132">Cell division</keyword>
<dbReference type="PANTHER" id="PTHR37479">
    <property type="entry name" value="CELL DIVISION PROTEIN FTSL"/>
    <property type="match status" value="1"/>
</dbReference>
<dbReference type="GO" id="GO:0051301">
    <property type="term" value="P:cell division"/>
    <property type="evidence" value="ECO:0007669"/>
    <property type="project" value="UniProtKB-KW"/>
</dbReference>
<keyword evidence="11" id="KW-1185">Reference proteome</keyword>
<evidence type="ECO:0000256" key="6">
    <source>
        <dbReference type="ARBA" id="ARBA00023136"/>
    </source>
</evidence>
<comment type="subcellular location">
    <subcellularLocation>
        <location evidence="8">Cell inner membrane</location>
        <topology evidence="8">Single-pass type II membrane protein</topology>
    </subcellularLocation>
    <subcellularLocation>
        <location evidence="1">Cell membrane</location>
        <topology evidence="1">Single-pass type II membrane protein</topology>
    </subcellularLocation>
    <text evidence="8">Localizes to the division septum where it forms a ring structure.</text>
</comment>
<evidence type="ECO:0000256" key="1">
    <source>
        <dbReference type="ARBA" id="ARBA00004401"/>
    </source>
</evidence>
<dbReference type="NCBIfam" id="TIGR02209">
    <property type="entry name" value="ftsL_broad"/>
    <property type="match status" value="1"/>
</dbReference>
<dbReference type="EMBL" id="JBHRSS010000001">
    <property type="protein sequence ID" value="MFC3102420.1"/>
    <property type="molecule type" value="Genomic_DNA"/>
</dbReference>
<dbReference type="Pfam" id="PF04999">
    <property type="entry name" value="FtsL"/>
    <property type="match status" value="1"/>
</dbReference>
<dbReference type="InterPro" id="IPR011922">
    <property type="entry name" value="Cell_div_FtsL"/>
</dbReference>
<comment type="similarity">
    <text evidence="8">Belongs to the FtsL family.</text>
</comment>
<evidence type="ECO:0000313" key="11">
    <source>
        <dbReference type="Proteomes" id="UP001595462"/>
    </source>
</evidence>
<comment type="subunit">
    <text evidence="8">Part of a complex composed of FtsB, FtsL and FtsQ.</text>
</comment>
<keyword evidence="8" id="KW-0997">Cell inner membrane</keyword>
<keyword evidence="7 8" id="KW-0131">Cell cycle</keyword>
<evidence type="ECO:0000256" key="2">
    <source>
        <dbReference type="ARBA" id="ARBA00022475"/>
    </source>
</evidence>
<protein>
    <recommendedName>
        <fullName evidence="8 9">Cell division protein FtsL</fullName>
    </recommendedName>
</protein>
<evidence type="ECO:0000256" key="9">
    <source>
        <dbReference type="NCBIfam" id="TIGR02209"/>
    </source>
</evidence>
<sequence>MTRSVITLLALLMAILVSSIAVVQAKHRTRELAHELQVERVERDKLTTEWAQLQLEESAWANPDRVAQVARGKLDMVQPRNYVVLEPKASGARP</sequence>